<evidence type="ECO:0000256" key="6">
    <source>
        <dbReference type="ARBA" id="ARBA00022801"/>
    </source>
</evidence>
<proteinExistence type="inferred from homology"/>
<feature type="non-terminal residue" evidence="8">
    <location>
        <position position="90"/>
    </location>
</feature>
<dbReference type="GO" id="GO:0004519">
    <property type="term" value="F:endonuclease activity"/>
    <property type="evidence" value="ECO:0007669"/>
    <property type="project" value="UniProtKB-KW"/>
</dbReference>
<dbReference type="EMBL" id="DSDK01000609">
    <property type="protein sequence ID" value="HDR52145.1"/>
    <property type="molecule type" value="Genomic_DNA"/>
</dbReference>
<dbReference type="Gene3D" id="3.40.390.30">
    <property type="entry name" value="Metalloproteases ('zincins'), catalytic domain"/>
    <property type="match status" value="1"/>
</dbReference>
<gene>
    <name evidence="8" type="primary">ybeY</name>
    <name evidence="8" type="ORF">ENN90_11100</name>
</gene>
<dbReference type="GO" id="GO:0004222">
    <property type="term" value="F:metalloendopeptidase activity"/>
    <property type="evidence" value="ECO:0007669"/>
    <property type="project" value="InterPro"/>
</dbReference>
<comment type="similarity">
    <text evidence="2">Belongs to the endoribonuclease YbeY family.</text>
</comment>
<sequence>MIPLKLSVPKLQHLVRLLIQNEEKTFGDISVICCSDEYLLKINEQYLGHHYYTDIITFDYVENAVISGDLFISVDRVAENAEKYGNPFIE</sequence>
<dbReference type="GO" id="GO:0046872">
    <property type="term" value="F:metal ion binding"/>
    <property type="evidence" value="ECO:0007669"/>
    <property type="project" value="UniProtKB-KW"/>
</dbReference>
<dbReference type="GO" id="GO:0006364">
    <property type="term" value="P:rRNA processing"/>
    <property type="evidence" value="ECO:0007669"/>
    <property type="project" value="InterPro"/>
</dbReference>
<comment type="cofactor">
    <cofactor evidence="1">
        <name>Zn(2+)</name>
        <dbReference type="ChEBI" id="CHEBI:29105"/>
    </cofactor>
</comment>
<protein>
    <submittedName>
        <fullName evidence="8">rRNA maturation RNase YbeY</fullName>
    </submittedName>
</protein>
<dbReference type="InterPro" id="IPR023091">
    <property type="entry name" value="MetalPrtase_cat_dom_sf_prd"/>
</dbReference>
<evidence type="ECO:0000256" key="3">
    <source>
        <dbReference type="ARBA" id="ARBA00022722"/>
    </source>
</evidence>
<dbReference type="SUPFAM" id="SSF55486">
    <property type="entry name" value="Metalloproteases ('zincins'), catalytic domain"/>
    <property type="match status" value="1"/>
</dbReference>
<reference evidence="8" key="1">
    <citation type="journal article" date="2020" name="mSystems">
        <title>Genome- and Community-Level Interaction Insights into Carbon Utilization and Element Cycling Functions of Hydrothermarchaeota in Hydrothermal Sediment.</title>
        <authorList>
            <person name="Zhou Z."/>
            <person name="Liu Y."/>
            <person name="Xu W."/>
            <person name="Pan J."/>
            <person name="Luo Z.H."/>
            <person name="Li M."/>
        </authorList>
    </citation>
    <scope>NUCLEOTIDE SEQUENCE [LARGE SCALE GENOMIC DNA]</scope>
    <source>
        <strain evidence="8">SpSt-1217</strain>
    </source>
</reference>
<evidence type="ECO:0000256" key="7">
    <source>
        <dbReference type="ARBA" id="ARBA00022833"/>
    </source>
</evidence>
<dbReference type="Pfam" id="PF02130">
    <property type="entry name" value="YbeY"/>
    <property type="match status" value="1"/>
</dbReference>
<evidence type="ECO:0000313" key="8">
    <source>
        <dbReference type="EMBL" id="HDR52145.1"/>
    </source>
</evidence>
<dbReference type="NCBIfam" id="TIGR00043">
    <property type="entry name" value="rRNA maturation RNase YbeY"/>
    <property type="match status" value="1"/>
</dbReference>
<dbReference type="Proteomes" id="UP000886047">
    <property type="component" value="Unassembled WGS sequence"/>
</dbReference>
<evidence type="ECO:0000256" key="4">
    <source>
        <dbReference type="ARBA" id="ARBA00022723"/>
    </source>
</evidence>
<organism evidence="8">
    <name type="scientific">Mariniphaga anaerophila</name>
    <dbReference type="NCBI Taxonomy" id="1484053"/>
    <lineage>
        <taxon>Bacteria</taxon>
        <taxon>Pseudomonadati</taxon>
        <taxon>Bacteroidota</taxon>
        <taxon>Bacteroidia</taxon>
        <taxon>Marinilabiliales</taxon>
        <taxon>Prolixibacteraceae</taxon>
        <taxon>Mariniphaga</taxon>
    </lineage>
</organism>
<evidence type="ECO:0000256" key="2">
    <source>
        <dbReference type="ARBA" id="ARBA00010875"/>
    </source>
</evidence>
<keyword evidence="7" id="KW-0862">Zinc</keyword>
<comment type="caution">
    <text evidence="8">The sequence shown here is derived from an EMBL/GenBank/DDBJ whole genome shotgun (WGS) entry which is preliminary data.</text>
</comment>
<evidence type="ECO:0000256" key="1">
    <source>
        <dbReference type="ARBA" id="ARBA00001947"/>
    </source>
</evidence>
<keyword evidence="5" id="KW-0255">Endonuclease</keyword>
<dbReference type="InterPro" id="IPR002036">
    <property type="entry name" value="YbeY"/>
</dbReference>
<accession>A0A831PL26</accession>
<keyword evidence="6" id="KW-0378">Hydrolase</keyword>
<keyword evidence="3" id="KW-0540">Nuclease</keyword>
<evidence type="ECO:0000256" key="5">
    <source>
        <dbReference type="ARBA" id="ARBA00022759"/>
    </source>
</evidence>
<keyword evidence="4" id="KW-0479">Metal-binding</keyword>
<name>A0A831PL26_9BACT</name>
<dbReference type="AlphaFoldDB" id="A0A831PL26"/>